<dbReference type="Proteomes" id="UP000216840">
    <property type="component" value="Unassembled WGS sequence"/>
</dbReference>
<keyword evidence="1" id="KW-0677">Repeat</keyword>
<dbReference type="EMBL" id="NGJN01000005">
    <property type="protein sequence ID" value="OZV68146.1"/>
    <property type="molecule type" value="Genomic_DNA"/>
</dbReference>
<dbReference type="OrthoDB" id="9757809at2"/>
<name>A0A265US72_9FLAO</name>
<accession>A0A265US72</accession>
<feature type="domain" description="Sortilin N-terminal" evidence="4">
    <location>
        <begin position="64"/>
        <end position="185"/>
    </location>
</feature>
<keyword evidence="6" id="KW-1185">Reference proteome</keyword>
<dbReference type="InterPro" id="IPR031778">
    <property type="entry name" value="Sortilin_N"/>
</dbReference>
<dbReference type="Gene3D" id="2.130.10.10">
    <property type="entry name" value="YVTN repeat-like/Quinoprotein amine dehydrogenase"/>
    <property type="match status" value="4"/>
</dbReference>
<sequence length="1045" mass="115806">MKKITFTLLCILMVGATFAQSLDSIFKSVKYRNIGPFRGGRSVAASGVVGNPMTYYMGNTGGGLWKTEDGGQLWTNISDGYFKTSSVGAIAVSESDSNIVYVGMGEHAPRAVMTSYGDGVYKSNDAGKTWRHVGLKATQHISRIVIHPKNPDILFVAAQGALYGPNTDRGVFKSVDGGATWTKVLYVNDLTGCAELSMDHNNPLVMYAAMWEHQRLPWKVISGGAGSGLYKTTDGGETWNKIHEGLPKEKGKMAIAVSRSNSDKVYALVESDSDKELGGLFVSNNAGEQWSKVSSDHSLIQRAWYYIELFIDPNDEEKVYVLNASAQRSIDGGKTWSTITGTHGDYHDLWINPDNSNNMVIANDGGAAVSYNYAKTWSPQNRMATAQFYRVNTDNLFPYNLYGGQQDNTSVKISSLALGSGGIDVHNWSPSAGGESAFLAFDPDNPRYVMGGSYLGTIEILDTKAKASTQIMAAPIQYLGRDGKDMKYRYNWNAPIIKSQHEPNTYYHGAQVLLRTRDNGITWEEVSPDLSNNEKEKQGKGGGPYTNEAVGAENYGTLAYVVESPHEKGIIWAATDDGVLQLTKNGGETWDNVTPKGLPETLINAIEVSPHDKATAYIATTRFKFNDYTPAIYKTTNYGKSWTNISSGIPQGAYTRVVREDTKRKDLLFAGTELGMYISWNGGKEWQSFQLNLPVTPITDLKVSHDDLSVATMGRSFWILDDIGLLRQFEGTAKAFTLLQPEDAIIGNWGSQLNSNSERFVGTDDSQGVNPANGVVLYYFLPADLKDEVLTLVIKDKDGNVVRTFSSKTDSDFIEYPGGPSPEPVLSTKAGLNRFVWDMRHTSLPGAPTAYIEGSFRGHKAIPNAYTASLKQDDKLSSVTFNILPNPLYDTTQETYKEFHDFQTQAEASFTEMHLRVNKLKTVQDQVVKILRDLPKEEKYSQVKSEGEALLQKLKSWDEDMVQRKSKAYDDVENFPNKFTAEYLFLINQNESSLPKVNQASRDRRAELDKQWEGLKRISEELIKEAIPAYNKLLWNHGIGALNIK</sequence>
<dbReference type="PANTHER" id="PTHR43739:SF5">
    <property type="entry name" value="EXO-ALPHA-SIALIDASE"/>
    <property type="match status" value="1"/>
</dbReference>
<evidence type="ECO:0000313" key="5">
    <source>
        <dbReference type="EMBL" id="OZV68146.1"/>
    </source>
</evidence>
<comment type="caution">
    <text evidence="5">The sequence shown here is derived from an EMBL/GenBank/DDBJ whole genome shotgun (WGS) entry which is preliminary data.</text>
</comment>
<evidence type="ECO:0000259" key="4">
    <source>
        <dbReference type="Pfam" id="PF15902"/>
    </source>
</evidence>
<dbReference type="InterPro" id="IPR015943">
    <property type="entry name" value="WD40/YVTN_repeat-like_dom_sf"/>
</dbReference>
<dbReference type="SUPFAM" id="SSF50939">
    <property type="entry name" value="Sialidases"/>
    <property type="match status" value="1"/>
</dbReference>
<keyword evidence="5" id="KW-0378">Hydrolase</keyword>
<evidence type="ECO:0000256" key="1">
    <source>
        <dbReference type="ARBA" id="ARBA00022737"/>
    </source>
</evidence>
<dbReference type="CDD" id="cd15482">
    <property type="entry name" value="Sialidase_non-viral"/>
    <property type="match status" value="1"/>
</dbReference>
<protein>
    <submittedName>
        <fullName evidence="5">Glycosyl hydrolase</fullName>
    </submittedName>
</protein>
<proteinExistence type="predicted"/>
<evidence type="ECO:0000256" key="2">
    <source>
        <dbReference type="SAM" id="MobiDB-lite"/>
    </source>
</evidence>
<dbReference type="InterPro" id="IPR052025">
    <property type="entry name" value="Xyloglucanase_GH74"/>
</dbReference>
<dbReference type="InterPro" id="IPR036278">
    <property type="entry name" value="Sialidase_sf"/>
</dbReference>
<feature type="chain" id="PRO_5012040337" evidence="3">
    <location>
        <begin position="20"/>
        <end position="1045"/>
    </location>
</feature>
<dbReference type="Pfam" id="PF15902">
    <property type="entry name" value="Sortilin-Vps10"/>
    <property type="match status" value="1"/>
</dbReference>
<keyword evidence="3" id="KW-0732">Signal</keyword>
<organism evidence="5 6">
    <name type="scientific">Winogradskyella aurantia</name>
    <dbReference type="NCBI Taxonomy" id="1915063"/>
    <lineage>
        <taxon>Bacteria</taxon>
        <taxon>Pseudomonadati</taxon>
        <taxon>Bacteroidota</taxon>
        <taxon>Flavobacteriia</taxon>
        <taxon>Flavobacteriales</taxon>
        <taxon>Flavobacteriaceae</taxon>
        <taxon>Winogradskyella</taxon>
    </lineage>
</organism>
<dbReference type="SUPFAM" id="SSF110296">
    <property type="entry name" value="Oligoxyloglucan reducing end-specific cellobiohydrolase"/>
    <property type="match status" value="1"/>
</dbReference>
<dbReference type="GO" id="GO:0010411">
    <property type="term" value="P:xyloglucan metabolic process"/>
    <property type="evidence" value="ECO:0007669"/>
    <property type="project" value="TreeGrafter"/>
</dbReference>
<evidence type="ECO:0000256" key="3">
    <source>
        <dbReference type="SAM" id="SignalP"/>
    </source>
</evidence>
<feature type="region of interest" description="Disordered" evidence="2">
    <location>
        <begin position="525"/>
        <end position="546"/>
    </location>
</feature>
<dbReference type="PANTHER" id="PTHR43739">
    <property type="entry name" value="XYLOGLUCANASE (EUROFUNG)"/>
    <property type="match status" value="1"/>
</dbReference>
<evidence type="ECO:0000313" key="6">
    <source>
        <dbReference type="Proteomes" id="UP000216840"/>
    </source>
</evidence>
<gene>
    <name evidence="5" type="ORF">CA834_10900</name>
</gene>
<dbReference type="GO" id="GO:0016787">
    <property type="term" value="F:hydrolase activity"/>
    <property type="evidence" value="ECO:0007669"/>
    <property type="project" value="UniProtKB-KW"/>
</dbReference>
<feature type="signal peptide" evidence="3">
    <location>
        <begin position="1"/>
        <end position="19"/>
    </location>
</feature>
<reference evidence="5 6" key="1">
    <citation type="submission" date="2017-05" db="EMBL/GenBank/DDBJ databases">
        <title>The draft genome sequence of Idiomarina salinarum WNB302.</title>
        <authorList>
            <person name="Sun Y."/>
            <person name="Chen B."/>
            <person name="Du Z."/>
        </authorList>
    </citation>
    <scope>NUCLEOTIDE SEQUENCE [LARGE SCALE GENOMIC DNA]</scope>
    <source>
        <strain evidence="5 6">WNB302</strain>
    </source>
</reference>
<dbReference type="RefSeq" id="WP_094968732.1">
    <property type="nucleotide sequence ID" value="NZ_NGJN01000005.1"/>
</dbReference>
<dbReference type="AlphaFoldDB" id="A0A265US72"/>